<dbReference type="Proteomes" id="UP001500542">
    <property type="component" value="Unassembled WGS sequence"/>
</dbReference>
<evidence type="ECO:0000313" key="2">
    <source>
        <dbReference type="Proteomes" id="UP001500542"/>
    </source>
</evidence>
<keyword evidence="2" id="KW-1185">Reference proteome</keyword>
<reference evidence="2" key="1">
    <citation type="journal article" date="2019" name="Int. J. Syst. Evol. Microbiol.">
        <title>The Global Catalogue of Microorganisms (GCM) 10K type strain sequencing project: providing services to taxonomists for standard genome sequencing and annotation.</title>
        <authorList>
            <consortium name="The Broad Institute Genomics Platform"/>
            <consortium name="The Broad Institute Genome Sequencing Center for Infectious Disease"/>
            <person name="Wu L."/>
            <person name="Ma J."/>
        </authorList>
    </citation>
    <scope>NUCLEOTIDE SEQUENCE [LARGE SCALE GENOMIC DNA]</scope>
    <source>
        <strain evidence="2">JCM 10977</strain>
    </source>
</reference>
<accession>A0ABP4C7E6</accession>
<comment type="caution">
    <text evidence="1">The sequence shown here is derived from an EMBL/GenBank/DDBJ whole genome shotgun (WGS) entry which is preliminary data.</text>
</comment>
<evidence type="ECO:0000313" key="1">
    <source>
        <dbReference type="EMBL" id="GAA0960695.1"/>
    </source>
</evidence>
<name>A0ABP4C7E6_9ACTN</name>
<proteinExistence type="predicted"/>
<protein>
    <submittedName>
        <fullName evidence="1">Uncharacterized protein</fullName>
    </submittedName>
</protein>
<dbReference type="EMBL" id="BAAAHK010000022">
    <property type="protein sequence ID" value="GAA0960695.1"/>
    <property type="molecule type" value="Genomic_DNA"/>
</dbReference>
<dbReference type="RefSeq" id="WP_343982266.1">
    <property type="nucleotide sequence ID" value="NZ_BAAAHK010000022.1"/>
</dbReference>
<sequence>MRRKRDPPGSRKYTRPPSRCTVQLLGIATEKPVESVCRSKPAGTAAPVDRVGWVVAFVDRLGGTEVDEGALLGGLLLFVEAVGVVRGAGVLATTVGAAPGV</sequence>
<organism evidence="1 2">
    <name type="scientific">Kribbella koreensis</name>
    <dbReference type="NCBI Taxonomy" id="57909"/>
    <lineage>
        <taxon>Bacteria</taxon>
        <taxon>Bacillati</taxon>
        <taxon>Actinomycetota</taxon>
        <taxon>Actinomycetes</taxon>
        <taxon>Propionibacteriales</taxon>
        <taxon>Kribbellaceae</taxon>
        <taxon>Kribbella</taxon>
    </lineage>
</organism>
<gene>
    <name evidence="1" type="ORF">GCM10009554_76080</name>
</gene>